<evidence type="ECO:0000313" key="3">
    <source>
        <dbReference type="Proteomes" id="UP000828390"/>
    </source>
</evidence>
<sequence>MCAKQERSSHFRHTRPVKFMFLALLLTRTPRVHKDRTCPHSPSGGKLWHDTGHQNSRHHSPVVLDVVSCGRKVSLYMKRKVSRSLWLRRLMGIHEH</sequence>
<keyword evidence="1" id="KW-0732">Signal</keyword>
<gene>
    <name evidence="2" type="ORF">DPMN_012479</name>
</gene>
<name>A0A9D4N721_DREPO</name>
<feature type="signal peptide" evidence="1">
    <location>
        <begin position="1"/>
        <end position="34"/>
    </location>
</feature>
<feature type="chain" id="PRO_5038586472" description="Secreted protein" evidence="1">
    <location>
        <begin position="35"/>
        <end position="96"/>
    </location>
</feature>
<protein>
    <recommendedName>
        <fullName evidence="4">Secreted protein</fullName>
    </recommendedName>
</protein>
<proteinExistence type="predicted"/>
<organism evidence="2 3">
    <name type="scientific">Dreissena polymorpha</name>
    <name type="common">Zebra mussel</name>
    <name type="synonym">Mytilus polymorpha</name>
    <dbReference type="NCBI Taxonomy" id="45954"/>
    <lineage>
        <taxon>Eukaryota</taxon>
        <taxon>Metazoa</taxon>
        <taxon>Spiralia</taxon>
        <taxon>Lophotrochozoa</taxon>
        <taxon>Mollusca</taxon>
        <taxon>Bivalvia</taxon>
        <taxon>Autobranchia</taxon>
        <taxon>Heteroconchia</taxon>
        <taxon>Euheterodonta</taxon>
        <taxon>Imparidentia</taxon>
        <taxon>Neoheterodontei</taxon>
        <taxon>Myida</taxon>
        <taxon>Dreissenoidea</taxon>
        <taxon>Dreissenidae</taxon>
        <taxon>Dreissena</taxon>
    </lineage>
</organism>
<evidence type="ECO:0000313" key="2">
    <source>
        <dbReference type="EMBL" id="KAH3888444.1"/>
    </source>
</evidence>
<reference evidence="2" key="2">
    <citation type="submission" date="2020-11" db="EMBL/GenBank/DDBJ databases">
        <authorList>
            <person name="McCartney M.A."/>
            <person name="Auch B."/>
            <person name="Kono T."/>
            <person name="Mallez S."/>
            <person name="Becker A."/>
            <person name="Gohl D.M."/>
            <person name="Silverstein K.A.T."/>
            <person name="Koren S."/>
            <person name="Bechman K.B."/>
            <person name="Herman A."/>
            <person name="Abrahante J.E."/>
            <person name="Garbe J."/>
        </authorList>
    </citation>
    <scope>NUCLEOTIDE SEQUENCE</scope>
    <source>
        <strain evidence="2">Duluth1</strain>
        <tissue evidence="2">Whole animal</tissue>
    </source>
</reference>
<dbReference type="AlphaFoldDB" id="A0A9D4N721"/>
<reference evidence="2" key="1">
    <citation type="journal article" date="2019" name="bioRxiv">
        <title>The Genome of the Zebra Mussel, Dreissena polymorpha: A Resource for Invasive Species Research.</title>
        <authorList>
            <person name="McCartney M.A."/>
            <person name="Auch B."/>
            <person name="Kono T."/>
            <person name="Mallez S."/>
            <person name="Zhang Y."/>
            <person name="Obille A."/>
            <person name="Becker A."/>
            <person name="Abrahante J.E."/>
            <person name="Garbe J."/>
            <person name="Badalamenti J.P."/>
            <person name="Herman A."/>
            <person name="Mangelson H."/>
            <person name="Liachko I."/>
            <person name="Sullivan S."/>
            <person name="Sone E.D."/>
            <person name="Koren S."/>
            <person name="Silverstein K.A.T."/>
            <person name="Beckman K.B."/>
            <person name="Gohl D.M."/>
        </authorList>
    </citation>
    <scope>NUCLEOTIDE SEQUENCE</scope>
    <source>
        <strain evidence="2">Duluth1</strain>
        <tissue evidence="2">Whole animal</tissue>
    </source>
</reference>
<accession>A0A9D4N721</accession>
<keyword evidence="3" id="KW-1185">Reference proteome</keyword>
<evidence type="ECO:0008006" key="4">
    <source>
        <dbReference type="Google" id="ProtNLM"/>
    </source>
</evidence>
<dbReference type="Proteomes" id="UP000828390">
    <property type="component" value="Unassembled WGS sequence"/>
</dbReference>
<dbReference type="EMBL" id="JAIWYP010000001">
    <property type="protein sequence ID" value="KAH3888444.1"/>
    <property type="molecule type" value="Genomic_DNA"/>
</dbReference>
<evidence type="ECO:0000256" key="1">
    <source>
        <dbReference type="SAM" id="SignalP"/>
    </source>
</evidence>
<comment type="caution">
    <text evidence="2">The sequence shown here is derived from an EMBL/GenBank/DDBJ whole genome shotgun (WGS) entry which is preliminary data.</text>
</comment>